<dbReference type="PANTHER" id="PTHR18866">
    <property type="entry name" value="CARBOXYLASE:PYRUVATE/ACETYL-COA/PROPIONYL-COA CARBOXYLASE"/>
    <property type="match status" value="1"/>
</dbReference>
<dbReference type="InterPro" id="IPR011764">
    <property type="entry name" value="Biotin_carboxylation_dom"/>
</dbReference>
<evidence type="ECO:0000256" key="4">
    <source>
        <dbReference type="ARBA" id="ARBA00022840"/>
    </source>
</evidence>
<evidence type="ECO:0000313" key="11">
    <source>
        <dbReference type="Proteomes" id="UP001203880"/>
    </source>
</evidence>
<dbReference type="InterPro" id="IPR005482">
    <property type="entry name" value="Biotin_COase_C"/>
</dbReference>
<evidence type="ECO:0000256" key="5">
    <source>
        <dbReference type="ARBA" id="ARBA00023267"/>
    </source>
</evidence>
<name>A0ABT0Q6I2_9RHOB</name>
<dbReference type="Proteomes" id="UP001203880">
    <property type="component" value="Unassembled WGS sequence"/>
</dbReference>
<comment type="caution">
    <text evidence="10">The sequence shown here is derived from an EMBL/GenBank/DDBJ whole genome shotgun (WGS) entry which is preliminary data.</text>
</comment>
<dbReference type="SUPFAM" id="SSF56059">
    <property type="entry name" value="Glutathione synthetase ATP-binding domain-like"/>
    <property type="match status" value="1"/>
</dbReference>
<dbReference type="InterPro" id="IPR016185">
    <property type="entry name" value="PreATP-grasp_dom_sf"/>
</dbReference>
<reference evidence="10" key="1">
    <citation type="submission" date="2022-05" db="EMBL/GenBank/DDBJ databases">
        <authorList>
            <person name="Park J.-S."/>
        </authorList>
    </citation>
    <scope>NUCLEOTIDE SEQUENCE</scope>
    <source>
        <strain evidence="10">2012CJ41-6</strain>
    </source>
</reference>
<feature type="domain" description="Lipoyl-binding" evidence="7">
    <location>
        <begin position="576"/>
        <end position="654"/>
    </location>
</feature>
<dbReference type="InterPro" id="IPR011054">
    <property type="entry name" value="Rudment_hybrid_motif"/>
</dbReference>
<keyword evidence="4 6" id="KW-0067">ATP-binding</keyword>
<dbReference type="EMBL" id="JAMFMB010000029">
    <property type="protein sequence ID" value="MCL6285479.1"/>
    <property type="molecule type" value="Genomic_DNA"/>
</dbReference>
<comment type="cofactor">
    <cofactor evidence="1">
        <name>biotin</name>
        <dbReference type="ChEBI" id="CHEBI:57586"/>
    </cofactor>
</comment>
<dbReference type="InterPro" id="IPR005479">
    <property type="entry name" value="CPAse_ATP-bd"/>
</dbReference>
<dbReference type="PROSITE" id="PS50975">
    <property type="entry name" value="ATP_GRASP"/>
    <property type="match status" value="1"/>
</dbReference>
<dbReference type="PROSITE" id="PS00867">
    <property type="entry name" value="CPSASE_2"/>
    <property type="match status" value="1"/>
</dbReference>
<dbReference type="SUPFAM" id="SSF51230">
    <property type="entry name" value="Single hybrid motif"/>
    <property type="match status" value="1"/>
</dbReference>
<protein>
    <submittedName>
        <fullName evidence="10">ATP-grasp domain-containing protein</fullName>
    </submittedName>
</protein>
<evidence type="ECO:0000313" key="10">
    <source>
        <dbReference type="EMBL" id="MCL6285479.1"/>
    </source>
</evidence>
<dbReference type="PROSITE" id="PS50979">
    <property type="entry name" value="BC"/>
    <property type="match status" value="1"/>
</dbReference>
<dbReference type="Gene3D" id="2.40.50.100">
    <property type="match status" value="1"/>
</dbReference>
<proteinExistence type="predicted"/>
<dbReference type="PROSITE" id="PS00866">
    <property type="entry name" value="CPSASE_1"/>
    <property type="match status" value="1"/>
</dbReference>
<evidence type="ECO:0000256" key="6">
    <source>
        <dbReference type="PROSITE-ProRule" id="PRU00409"/>
    </source>
</evidence>
<dbReference type="SMART" id="SM00878">
    <property type="entry name" value="Biotin_carb_C"/>
    <property type="match status" value="1"/>
</dbReference>
<sequence>MRFDTILIANRGEIALRIIRTARAMGLTTIAVFTEADAAAPHVAAADRALRIGAGPVGDSYLNADRLLAAARDSGAQAIHPGYGFLSENADFAEAVAQAGLVLIGPSPEAMRVMGDKAAARAAMIASDVPCLPGYEGADQSDDALLQAAEQIGYPVMVKAAAGGGGRGMRLAATAKDMRAALASARSEAAAAFGSDTLILERALTGARHVEIQIIADAQGTVLHLGERDCSVQRRHQKIIEEAPCPVLTNDLRARMGAAAVAAAQSVDYTGAGTVEFLLDGDGSFYFLEMNTRLQVEHPVTECVTGLDLVELQIVVAQGAPLPLAQADVQIAGHAIEARLYAEDPANGFLPASGPVHRWLPAEGDGLRVDAGIAEGQQVSSHYDPMLAKIIAHGPDRDSALRRLRHGIAETVLLGCDTNAAFLADVLAQPAFVTGQATTGLLAQAYPEGFTGAPPEPQEIAIAASLLVQDRRDRMAARAGGIDADLLGWSGARLAPTMLRLRCAGQIHALKLRALGQAWQVALGGAVFHIHLTRNRAQIVAEIDGARRNIHAHLGAGRVWLASKAGQRVFDEVTAHASAQSPETSGQVVAPMPGVVLNIACKGGDRVAAGDTLAVMEAMKMQHRIVAPVAGQVAQVRVAAGQQLDAGSEIAEITPDADRDT</sequence>
<dbReference type="InterPro" id="IPR011761">
    <property type="entry name" value="ATP-grasp"/>
</dbReference>
<evidence type="ECO:0000259" key="7">
    <source>
        <dbReference type="PROSITE" id="PS50968"/>
    </source>
</evidence>
<dbReference type="Pfam" id="PF00289">
    <property type="entry name" value="Biotin_carb_N"/>
    <property type="match status" value="1"/>
</dbReference>
<dbReference type="RefSeq" id="WP_249712313.1">
    <property type="nucleotide sequence ID" value="NZ_JAMFMB010000029.1"/>
</dbReference>
<keyword evidence="2" id="KW-0436">Ligase</keyword>
<dbReference type="Pfam" id="PF02785">
    <property type="entry name" value="Biotin_carb_C"/>
    <property type="match status" value="1"/>
</dbReference>
<accession>A0ABT0Q6I2</accession>
<evidence type="ECO:0000256" key="3">
    <source>
        <dbReference type="ARBA" id="ARBA00022741"/>
    </source>
</evidence>
<dbReference type="InterPro" id="IPR005481">
    <property type="entry name" value="BC-like_N"/>
</dbReference>
<evidence type="ECO:0000256" key="1">
    <source>
        <dbReference type="ARBA" id="ARBA00001953"/>
    </source>
</evidence>
<dbReference type="InterPro" id="IPR001882">
    <property type="entry name" value="Biotin_BS"/>
</dbReference>
<dbReference type="Pfam" id="PF00364">
    <property type="entry name" value="Biotin_lipoyl"/>
    <property type="match status" value="1"/>
</dbReference>
<keyword evidence="11" id="KW-1185">Reference proteome</keyword>
<dbReference type="SUPFAM" id="SSF51246">
    <property type="entry name" value="Rudiment single hybrid motif"/>
    <property type="match status" value="1"/>
</dbReference>
<dbReference type="CDD" id="cd06850">
    <property type="entry name" value="biotinyl_domain"/>
    <property type="match status" value="1"/>
</dbReference>
<organism evidence="10 11">
    <name type="scientific">Ruegeria spongiae</name>
    <dbReference type="NCBI Taxonomy" id="2942209"/>
    <lineage>
        <taxon>Bacteria</taxon>
        <taxon>Pseudomonadati</taxon>
        <taxon>Pseudomonadota</taxon>
        <taxon>Alphaproteobacteria</taxon>
        <taxon>Rhodobacterales</taxon>
        <taxon>Roseobacteraceae</taxon>
        <taxon>Ruegeria</taxon>
    </lineage>
</organism>
<dbReference type="InterPro" id="IPR000089">
    <property type="entry name" value="Biotin_lipoyl"/>
</dbReference>
<dbReference type="SUPFAM" id="SSF52440">
    <property type="entry name" value="PreATP-grasp domain"/>
    <property type="match status" value="1"/>
</dbReference>
<dbReference type="PANTHER" id="PTHR18866:SF33">
    <property type="entry name" value="METHYLCROTONOYL-COA CARBOXYLASE SUBUNIT ALPHA, MITOCHONDRIAL-RELATED"/>
    <property type="match status" value="1"/>
</dbReference>
<dbReference type="Pfam" id="PF02786">
    <property type="entry name" value="CPSase_L_D2"/>
    <property type="match status" value="1"/>
</dbReference>
<keyword evidence="5" id="KW-0092">Biotin</keyword>
<feature type="domain" description="ATP-grasp" evidence="8">
    <location>
        <begin position="121"/>
        <end position="318"/>
    </location>
</feature>
<dbReference type="Gene3D" id="3.30.470.20">
    <property type="entry name" value="ATP-grasp fold, B domain"/>
    <property type="match status" value="1"/>
</dbReference>
<dbReference type="PROSITE" id="PS00188">
    <property type="entry name" value="BIOTIN"/>
    <property type="match status" value="1"/>
</dbReference>
<gene>
    <name evidence="10" type="ORF">M3P21_18270</name>
</gene>
<keyword evidence="3 6" id="KW-0547">Nucleotide-binding</keyword>
<feature type="domain" description="Biotin carboxylation" evidence="9">
    <location>
        <begin position="2"/>
        <end position="447"/>
    </location>
</feature>
<dbReference type="InterPro" id="IPR011053">
    <property type="entry name" value="Single_hybrid_motif"/>
</dbReference>
<evidence type="ECO:0000256" key="2">
    <source>
        <dbReference type="ARBA" id="ARBA00022598"/>
    </source>
</evidence>
<dbReference type="InterPro" id="IPR050856">
    <property type="entry name" value="Biotin_carboxylase_complex"/>
</dbReference>
<evidence type="ECO:0000259" key="9">
    <source>
        <dbReference type="PROSITE" id="PS50979"/>
    </source>
</evidence>
<evidence type="ECO:0000259" key="8">
    <source>
        <dbReference type="PROSITE" id="PS50975"/>
    </source>
</evidence>
<dbReference type="PROSITE" id="PS50968">
    <property type="entry name" value="BIOTINYL_LIPOYL"/>
    <property type="match status" value="1"/>
</dbReference>